<name>A0A2P2QQC6_RHIMU</name>
<dbReference type="EMBL" id="GGEC01088699">
    <property type="protein sequence ID" value="MBX69183.1"/>
    <property type="molecule type" value="Transcribed_RNA"/>
</dbReference>
<accession>A0A2P2QQC6</accession>
<dbReference type="AlphaFoldDB" id="A0A2P2QQC6"/>
<evidence type="ECO:0000313" key="1">
    <source>
        <dbReference type="EMBL" id="MBX69183.1"/>
    </source>
</evidence>
<proteinExistence type="predicted"/>
<organism evidence="1">
    <name type="scientific">Rhizophora mucronata</name>
    <name type="common">Asiatic mangrove</name>
    <dbReference type="NCBI Taxonomy" id="61149"/>
    <lineage>
        <taxon>Eukaryota</taxon>
        <taxon>Viridiplantae</taxon>
        <taxon>Streptophyta</taxon>
        <taxon>Embryophyta</taxon>
        <taxon>Tracheophyta</taxon>
        <taxon>Spermatophyta</taxon>
        <taxon>Magnoliopsida</taxon>
        <taxon>eudicotyledons</taxon>
        <taxon>Gunneridae</taxon>
        <taxon>Pentapetalae</taxon>
        <taxon>rosids</taxon>
        <taxon>fabids</taxon>
        <taxon>Malpighiales</taxon>
        <taxon>Rhizophoraceae</taxon>
        <taxon>Rhizophora</taxon>
    </lineage>
</organism>
<sequence>MMLLQRLCPNPNMPKRKQKPKMFLTPGQELMESKFRRQYIFLTKGLSNTFACLQKVKN</sequence>
<protein>
    <submittedName>
        <fullName evidence="1">Uncharacterized protein</fullName>
    </submittedName>
</protein>
<reference evidence="1" key="1">
    <citation type="submission" date="2018-02" db="EMBL/GenBank/DDBJ databases">
        <title>Rhizophora mucronata_Transcriptome.</title>
        <authorList>
            <person name="Meera S.P."/>
            <person name="Sreeshan A."/>
            <person name="Augustine A."/>
        </authorList>
    </citation>
    <scope>NUCLEOTIDE SEQUENCE</scope>
    <source>
        <tissue evidence="1">Leaf</tissue>
    </source>
</reference>